<reference evidence="3" key="2">
    <citation type="submission" date="2020-09" db="EMBL/GenBank/DDBJ databases">
        <authorList>
            <person name="Sun Q."/>
            <person name="Zhou Y."/>
        </authorList>
    </citation>
    <scope>NUCLEOTIDE SEQUENCE</scope>
    <source>
        <strain evidence="3">CGMCC 1.12426</strain>
    </source>
</reference>
<evidence type="ECO:0000313" key="3">
    <source>
        <dbReference type="EMBL" id="GGB52117.1"/>
    </source>
</evidence>
<proteinExistence type="predicted"/>
<dbReference type="AlphaFoldDB" id="A0A916X1A1"/>
<reference evidence="3" key="1">
    <citation type="journal article" date="2014" name="Int. J. Syst. Evol. Microbiol.">
        <title>Complete genome sequence of Corynebacterium casei LMG S-19264T (=DSM 44701T), isolated from a smear-ripened cheese.</title>
        <authorList>
            <consortium name="US DOE Joint Genome Institute (JGI-PGF)"/>
            <person name="Walter F."/>
            <person name="Albersmeier A."/>
            <person name="Kalinowski J."/>
            <person name="Ruckert C."/>
        </authorList>
    </citation>
    <scope>NUCLEOTIDE SEQUENCE</scope>
    <source>
        <strain evidence="3">CGMCC 1.12426</strain>
    </source>
</reference>
<dbReference type="Proteomes" id="UP000605148">
    <property type="component" value="Unassembled WGS sequence"/>
</dbReference>
<name>A0A916X1A1_9HYPH</name>
<dbReference type="InterPro" id="IPR054393">
    <property type="entry name" value="Thiaminase-1_dom"/>
</dbReference>
<keyword evidence="4" id="KW-1185">Reference proteome</keyword>
<dbReference type="EMBL" id="BMFA01000007">
    <property type="protein sequence ID" value="GGB52117.1"/>
    <property type="molecule type" value="Genomic_DNA"/>
</dbReference>
<organism evidence="3 4">
    <name type="scientific">Roseibium aquae</name>
    <dbReference type="NCBI Taxonomy" id="1323746"/>
    <lineage>
        <taxon>Bacteria</taxon>
        <taxon>Pseudomonadati</taxon>
        <taxon>Pseudomonadota</taxon>
        <taxon>Alphaproteobacteria</taxon>
        <taxon>Hyphomicrobiales</taxon>
        <taxon>Stappiaceae</taxon>
        <taxon>Roseibium</taxon>
    </lineage>
</organism>
<dbReference type="Gene3D" id="3.40.190.10">
    <property type="entry name" value="Periplasmic binding protein-like II"/>
    <property type="match status" value="2"/>
</dbReference>
<evidence type="ECO:0000313" key="4">
    <source>
        <dbReference type="Proteomes" id="UP000605148"/>
    </source>
</evidence>
<dbReference type="Pfam" id="PF22141">
    <property type="entry name" value="Thiaminase-1_dom"/>
    <property type="match status" value="1"/>
</dbReference>
<evidence type="ECO:0000256" key="1">
    <source>
        <dbReference type="SAM" id="SignalP"/>
    </source>
</evidence>
<comment type="caution">
    <text evidence="3">The sequence shown here is derived from an EMBL/GenBank/DDBJ whole genome shotgun (WGS) entry which is preliminary data.</text>
</comment>
<feature type="signal peptide" evidence="1">
    <location>
        <begin position="1"/>
        <end position="27"/>
    </location>
</feature>
<protein>
    <submittedName>
        <fullName evidence="3">Thiamine pyridinylase</fullName>
    </submittedName>
</protein>
<evidence type="ECO:0000259" key="2">
    <source>
        <dbReference type="Pfam" id="PF22141"/>
    </source>
</evidence>
<keyword evidence="1" id="KW-0732">Signal</keyword>
<sequence>MPKHFRNILISKGVLIAAVLFVSPASAQNCDAICTDGETCITAAVYPYVPDMGAFTSAICAAWQSAGQTEKLYLIADENIWDGGYGSDPVYTNGSGTQVPIDVFVYDAMYLEYWKTQTTQIPAAQITNASDFVPYADAALKLPNNDMYALPMLGCTNIMFYRTGDAGMAGVTTLSDFEAVNTDGIYISPVPFGMSGAMMNMSGKTTIGVNYMIKGYLDTGNWPSMTQLDQSIIQSLAGISETSSYYNALTGAVPPLQGVEDQYVRAGYFSEGYGRTSIGFSESMSQMSDTTRQNLQLRAFPWTDNTNTPNMFYADVVGVNDQSPFLANNGTLPFVLANIMTEQATMQNAIAPPTGELSYLFPARTSVLNALSSVDPLYGQMSDILNAKPTELVSMPTTNRATFHAFGGTVQSAVLGAFSGHCDLASTTYPGNNSQAPAICTPLCQAAGGWVGSWTNQSPPAWPGYSACGCNTCVQASPLPQSVQAREPTTMVQSGPALRRYMRN</sequence>
<gene>
    <name evidence="3" type="ORF">GCM10011316_25160</name>
</gene>
<dbReference type="NCBIfam" id="TIGR04541">
    <property type="entry name" value="thiaminase_BcmE"/>
    <property type="match status" value="1"/>
</dbReference>
<dbReference type="InterPro" id="IPR030901">
    <property type="entry name" value="Thiaminase_BcmE"/>
</dbReference>
<accession>A0A916X1A1</accession>
<dbReference type="SUPFAM" id="SSF53850">
    <property type="entry name" value="Periplasmic binding protein-like II"/>
    <property type="match status" value="1"/>
</dbReference>
<feature type="domain" description="Thiaminase-1 insert" evidence="2">
    <location>
        <begin position="156"/>
        <end position="301"/>
    </location>
</feature>
<dbReference type="RefSeq" id="WP_172972103.1">
    <property type="nucleotide sequence ID" value="NZ_BMFA01000007.1"/>
</dbReference>
<feature type="chain" id="PRO_5036802520" evidence="1">
    <location>
        <begin position="28"/>
        <end position="504"/>
    </location>
</feature>